<dbReference type="Gene3D" id="1.10.530.10">
    <property type="match status" value="1"/>
</dbReference>
<gene>
    <name evidence="3" type="ORF">HMPREF9220_0717</name>
</gene>
<evidence type="ECO:0000313" key="3">
    <source>
        <dbReference type="EMBL" id="EFR42285.1"/>
    </source>
</evidence>
<keyword evidence="1" id="KW-0378">Hydrolase</keyword>
<dbReference type="PANTHER" id="PTHR33308:SF9">
    <property type="entry name" value="PEPTIDOGLYCAN HYDROLASE FLGJ"/>
    <property type="match status" value="1"/>
</dbReference>
<organism evidence="3 4">
    <name type="scientific">Dialister micraerophilus UPII 345-E</name>
    <dbReference type="NCBI Taxonomy" id="910314"/>
    <lineage>
        <taxon>Bacteria</taxon>
        <taxon>Bacillati</taxon>
        <taxon>Bacillota</taxon>
        <taxon>Negativicutes</taxon>
        <taxon>Veillonellales</taxon>
        <taxon>Veillonellaceae</taxon>
        <taxon>Dialister</taxon>
    </lineage>
</organism>
<dbReference type="EMBL" id="AENT01000028">
    <property type="protein sequence ID" value="EFR42285.1"/>
    <property type="molecule type" value="Genomic_DNA"/>
</dbReference>
<accession>E4LA87</accession>
<evidence type="ECO:0000259" key="2">
    <source>
        <dbReference type="SMART" id="SM00047"/>
    </source>
</evidence>
<proteinExistence type="predicted"/>
<dbReference type="GO" id="GO:0004040">
    <property type="term" value="F:amidase activity"/>
    <property type="evidence" value="ECO:0007669"/>
    <property type="project" value="InterPro"/>
</dbReference>
<dbReference type="InterPro" id="IPR051056">
    <property type="entry name" value="Glycosyl_Hydrolase_73"/>
</dbReference>
<evidence type="ECO:0000256" key="1">
    <source>
        <dbReference type="ARBA" id="ARBA00022801"/>
    </source>
</evidence>
<dbReference type="OrthoDB" id="37530at2"/>
<dbReference type="Pfam" id="PF01832">
    <property type="entry name" value="Glucosaminidase"/>
    <property type="match status" value="1"/>
</dbReference>
<dbReference type="SMART" id="SM00047">
    <property type="entry name" value="LYZ2"/>
    <property type="match status" value="1"/>
</dbReference>
<dbReference type="InterPro" id="IPR002901">
    <property type="entry name" value="MGlyc_endo_b_GlcNAc-like_dom"/>
</dbReference>
<dbReference type="RefSeq" id="WP_007555150.1">
    <property type="nucleotide sequence ID" value="NZ_AENT01000028.1"/>
</dbReference>
<protein>
    <submittedName>
        <fullName evidence="3">Putative muramidase-2</fullName>
    </submittedName>
</protein>
<dbReference type="AlphaFoldDB" id="E4LA87"/>
<dbReference type="PANTHER" id="PTHR33308">
    <property type="entry name" value="PEPTIDOGLYCAN HYDROLASE FLGJ"/>
    <property type="match status" value="1"/>
</dbReference>
<dbReference type="PRINTS" id="PR01002">
    <property type="entry name" value="FLGFLGJ"/>
</dbReference>
<name>E4LA87_9FIRM</name>
<dbReference type="eggNOG" id="COG1705">
    <property type="taxonomic scope" value="Bacteria"/>
</dbReference>
<sequence>MTPDEFIDWLAPSATKVCSEYNLPASVLIAQGAIESGWGKYIIGNYNVFGRKWNGTGEYTTYDTMEYGNDGQWYGERAKFQSYNSLEEACQDWCILMTQEPLYNQALYVWNTTKDINAFIREMAPVYATDPDYADKIIGTIRANELERYDN</sequence>
<dbReference type="Gene3D" id="4.10.80.30">
    <property type="entry name" value="DNA polymerase, domain 6"/>
    <property type="match status" value="1"/>
</dbReference>
<dbReference type="Proteomes" id="UP000004594">
    <property type="component" value="Unassembled WGS sequence"/>
</dbReference>
<reference evidence="3 4" key="1">
    <citation type="submission" date="2010-11" db="EMBL/GenBank/DDBJ databases">
        <authorList>
            <person name="Durkin A.S."/>
            <person name="Madupu R."/>
            <person name="Torralba M."/>
            <person name="Gillis M."/>
            <person name="Methe B."/>
            <person name="Sutton G."/>
            <person name="Nelson K.E."/>
        </authorList>
    </citation>
    <scope>NUCLEOTIDE SEQUENCE [LARGE SCALE GENOMIC DNA]</scope>
    <source>
        <strain evidence="3 4">UPII 345-E</strain>
    </source>
</reference>
<evidence type="ECO:0000313" key="4">
    <source>
        <dbReference type="Proteomes" id="UP000004594"/>
    </source>
</evidence>
<feature type="domain" description="Mannosyl-glycoprotein endo-beta-N-acetylglucosamidase-like" evidence="2">
    <location>
        <begin position="3"/>
        <end position="150"/>
    </location>
</feature>
<comment type="caution">
    <text evidence="3">The sequence shown here is derived from an EMBL/GenBank/DDBJ whole genome shotgun (WGS) entry which is preliminary data.</text>
</comment>